<evidence type="ECO:0000256" key="1">
    <source>
        <dbReference type="SAM" id="Phobius"/>
    </source>
</evidence>
<accession>A0A318K0V4</accession>
<reference evidence="2 3" key="1">
    <citation type="submission" date="2018-05" db="EMBL/GenBank/DDBJ databases">
        <title>Genomic Encyclopedia of Type Strains, Phase IV (KMG-IV): sequencing the most valuable type-strain genomes for metagenomic binning, comparative biology and taxonomic classification.</title>
        <authorList>
            <person name="Goeker M."/>
        </authorList>
    </citation>
    <scope>NUCLEOTIDE SEQUENCE [LARGE SCALE GENOMIC DNA]</scope>
    <source>
        <strain evidence="2 3">DSM 44704</strain>
    </source>
</reference>
<dbReference type="Proteomes" id="UP000247569">
    <property type="component" value="Unassembled WGS sequence"/>
</dbReference>
<organism evidence="2 3">
    <name type="scientific">Nocardia tenerifensis</name>
    <dbReference type="NCBI Taxonomy" id="228006"/>
    <lineage>
        <taxon>Bacteria</taxon>
        <taxon>Bacillati</taxon>
        <taxon>Actinomycetota</taxon>
        <taxon>Actinomycetes</taxon>
        <taxon>Mycobacteriales</taxon>
        <taxon>Nocardiaceae</taxon>
        <taxon>Nocardia</taxon>
    </lineage>
</organism>
<sequence length="65" mass="6233">MTGQRAETTVHHAAASDPTPTAAIGIAVGALGVSTSGVLIALAGCAVILAVAYAASTVRRGSSGR</sequence>
<gene>
    <name evidence="2" type="ORF">DFR70_108169</name>
</gene>
<feature type="transmembrane region" description="Helical" evidence="1">
    <location>
        <begin position="22"/>
        <end position="55"/>
    </location>
</feature>
<protein>
    <submittedName>
        <fullName evidence="2">Uncharacterized protein</fullName>
    </submittedName>
</protein>
<keyword evidence="1" id="KW-0472">Membrane</keyword>
<comment type="caution">
    <text evidence="2">The sequence shown here is derived from an EMBL/GenBank/DDBJ whole genome shotgun (WGS) entry which is preliminary data.</text>
</comment>
<dbReference type="RefSeq" id="WP_146251211.1">
    <property type="nucleotide sequence ID" value="NZ_QJKF01000008.1"/>
</dbReference>
<keyword evidence="1" id="KW-0812">Transmembrane</keyword>
<name>A0A318K0V4_9NOCA</name>
<dbReference type="AlphaFoldDB" id="A0A318K0V4"/>
<keyword evidence="3" id="KW-1185">Reference proteome</keyword>
<evidence type="ECO:0000313" key="3">
    <source>
        <dbReference type="Proteomes" id="UP000247569"/>
    </source>
</evidence>
<proteinExistence type="predicted"/>
<evidence type="ECO:0000313" key="2">
    <source>
        <dbReference type="EMBL" id="PXX61611.1"/>
    </source>
</evidence>
<keyword evidence="1" id="KW-1133">Transmembrane helix</keyword>
<dbReference type="EMBL" id="QJKF01000008">
    <property type="protein sequence ID" value="PXX61611.1"/>
    <property type="molecule type" value="Genomic_DNA"/>
</dbReference>